<dbReference type="AlphaFoldDB" id="A0AAE0ESQ8"/>
<protein>
    <submittedName>
        <fullName evidence="3">Uncharacterized protein</fullName>
    </submittedName>
</protein>
<dbReference type="EMBL" id="LGRX02034575">
    <property type="protein sequence ID" value="KAK3237475.1"/>
    <property type="molecule type" value="Genomic_DNA"/>
</dbReference>
<name>A0AAE0ESQ8_9CHLO</name>
<sequence>CMGCSYLPLMLEKLVSPQLLRSRCANFLDIEQLLTEHLFRRAVVMMQTPRAQRYILVLSAKLVPWAVAHNFLLGAAVGFGVDLMKKAGTATQMIAGLPLLFIGYTVFTSLLHVFGKVLSLLVVQPSLWLGTHSVALSEMLFVVNDTAAAAQAAQYMIMSGIMYWMLHTLTHLWKNVTKQSSVESKTAARAAHPSPPIPGTSGAALPRLWDSGKKQVPQKSTAEDVAAVVAAITAKSRKTGIATRHQQWEQRVGKQMQNADRMVAASPESKLFDPKAPIKDIKSEKRTESVSLFSGQPKLLWTTLPGDWENQ</sequence>
<evidence type="ECO:0000313" key="4">
    <source>
        <dbReference type="Proteomes" id="UP001190700"/>
    </source>
</evidence>
<evidence type="ECO:0000256" key="2">
    <source>
        <dbReference type="SAM" id="Phobius"/>
    </source>
</evidence>
<accession>A0AAE0ESQ8</accession>
<keyword evidence="4" id="KW-1185">Reference proteome</keyword>
<keyword evidence="2" id="KW-0472">Membrane</keyword>
<comment type="caution">
    <text evidence="3">The sequence shown here is derived from an EMBL/GenBank/DDBJ whole genome shotgun (WGS) entry which is preliminary data.</text>
</comment>
<reference evidence="3 4" key="1">
    <citation type="journal article" date="2015" name="Genome Biol. Evol.">
        <title>Comparative Genomics of a Bacterivorous Green Alga Reveals Evolutionary Causalities and Consequences of Phago-Mixotrophic Mode of Nutrition.</title>
        <authorList>
            <person name="Burns J.A."/>
            <person name="Paasch A."/>
            <person name="Narechania A."/>
            <person name="Kim E."/>
        </authorList>
    </citation>
    <scope>NUCLEOTIDE SEQUENCE [LARGE SCALE GENOMIC DNA]</scope>
    <source>
        <strain evidence="3 4">PLY_AMNH</strain>
    </source>
</reference>
<proteinExistence type="predicted"/>
<feature type="transmembrane region" description="Helical" evidence="2">
    <location>
        <begin position="93"/>
        <end position="114"/>
    </location>
</feature>
<feature type="transmembrane region" description="Helical" evidence="2">
    <location>
        <begin position="62"/>
        <end position="81"/>
    </location>
</feature>
<evidence type="ECO:0000256" key="1">
    <source>
        <dbReference type="SAM" id="MobiDB-lite"/>
    </source>
</evidence>
<gene>
    <name evidence="3" type="ORF">CYMTET_52453</name>
</gene>
<feature type="region of interest" description="Disordered" evidence="1">
    <location>
        <begin position="184"/>
        <end position="204"/>
    </location>
</feature>
<feature type="non-terminal residue" evidence="3">
    <location>
        <position position="1"/>
    </location>
</feature>
<keyword evidence="2" id="KW-1133">Transmembrane helix</keyword>
<keyword evidence="2" id="KW-0812">Transmembrane</keyword>
<organism evidence="3 4">
    <name type="scientific">Cymbomonas tetramitiformis</name>
    <dbReference type="NCBI Taxonomy" id="36881"/>
    <lineage>
        <taxon>Eukaryota</taxon>
        <taxon>Viridiplantae</taxon>
        <taxon>Chlorophyta</taxon>
        <taxon>Pyramimonadophyceae</taxon>
        <taxon>Pyramimonadales</taxon>
        <taxon>Pyramimonadaceae</taxon>
        <taxon>Cymbomonas</taxon>
    </lineage>
</organism>
<evidence type="ECO:0000313" key="3">
    <source>
        <dbReference type="EMBL" id="KAK3237475.1"/>
    </source>
</evidence>
<dbReference type="Proteomes" id="UP001190700">
    <property type="component" value="Unassembled WGS sequence"/>
</dbReference>